<dbReference type="OrthoDB" id="10347536at2759"/>
<name>A0A813WFU7_9BILA</name>
<reference evidence="2" key="1">
    <citation type="submission" date="2021-02" db="EMBL/GenBank/DDBJ databases">
        <authorList>
            <person name="Nowell W R."/>
        </authorList>
    </citation>
    <scope>NUCLEOTIDE SEQUENCE</scope>
    <source>
        <strain evidence="2">Ploen Becks lab</strain>
    </source>
</reference>
<sequence>MKLRKIIALLVLILLNVECSLIQRRALKKNLSSVVCCDIFEFYFGESCCCKDKKGNLIKSSDLANNEYEYSILTVVNPECVKNKCIYGWKCPYME</sequence>
<gene>
    <name evidence="2" type="ORF">OXX778_LOCUS9137</name>
</gene>
<evidence type="ECO:0000256" key="1">
    <source>
        <dbReference type="SAM" id="SignalP"/>
    </source>
</evidence>
<organism evidence="2 3">
    <name type="scientific">Brachionus calyciflorus</name>
    <dbReference type="NCBI Taxonomy" id="104777"/>
    <lineage>
        <taxon>Eukaryota</taxon>
        <taxon>Metazoa</taxon>
        <taxon>Spiralia</taxon>
        <taxon>Gnathifera</taxon>
        <taxon>Rotifera</taxon>
        <taxon>Eurotatoria</taxon>
        <taxon>Monogononta</taxon>
        <taxon>Pseudotrocha</taxon>
        <taxon>Ploima</taxon>
        <taxon>Brachionidae</taxon>
        <taxon>Brachionus</taxon>
    </lineage>
</organism>
<dbReference type="Proteomes" id="UP000663879">
    <property type="component" value="Unassembled WGS sequence"/>
</dbReference>
<evidence type="ECO:0000313" key="2">
    <source>
        <dbReference type="EMBL" id="CAF0854721.1"/>
    </source>
</evidence>
<dbReference type="EMBL" id="CAJNOC010001321">
    <property type="protein sequence ID" value="CAF0854721.1"/>
    <property type="molecule type" value="Genomic_DNA"/>
</dbReference>
<keyword evidence="3" id="KW-1185">Reference proteome</keyword>
<protein>
    <submittedName>
        <fullName evidence="2">Uncharacterized protein</fullName>
    </submittedName>
</protein>
<feature type="chain" id="PRO_5032507546" evidence="1">
    <location>
        <begin position="20"/>
        <end position="95"/>
    </location>
</feature>
<feature type="signal peptide" evidence="1">
    <location>
        <begin position="1"/>
        <end position="19"/>
    </location>
</feature>
<accession>A0A813WFU7</accession>
<evidence type="ECO:0000313" key="3">
    <source>
        <dbReference type="Proteomes" id="UP000663879"/>
    </source>
</evidence>
<dbReference type="AlphaFoldDB" id="A0A813WFU7"/>
<comment type="caution">
    <text evidence="2">The sequence shown here is derived from an EMBL/GenBank/DDBJ whole genome shotgun (WGS) entry which is preliminary data.</text>
</comment>
<proteinExistence type="predicted"/>
<keyword evidence="1" id="KW-0732">Signal</keyword>